<dbReference type="EMBL" id="VXBF01009410">
    <property type="protein sequence ID" value="NXM86828.1"/>
    <property type="molecule type" value="Genomic_DNA"/>
</dbReference>
<feature type="non-terminal residue" evidence="1">
    <location>
        <position position="1"/>
    </location>
</feature>
<protein>
    <submittedName>
        <fullName evidence="1">SEM7A protein</fullName>
    </submittedName>
</protein>
<comment type="caution">
    <text evidence="1">The sequence shown here is derived from an EMBL/GenBank/DDBJ whole genome shotgun (WGS) entry which is preliminary data.</text>
</comment>
<evidence type="ECO:0000313" key="2">
    <source>
        <dbReference type="Proteomes" id="UP000565754"/>
    </source>
</evidence>
<evidence type="ECO:0000313" key="1">
    <source>
        <dbReference type="EMBL" id="NXM86828.1"/>
    </source>
</evidence>
<sequence length="105" mass="12130">SRYYLNCSIESHYASYSWYHEDVLVRSCNSSRPQPGCFHFIPSVRREHFGHYTCVSEEEGFRQELVKERLLDRQRSAGQRGSAAAGPAPPRLRVLVLLLLARLLH</sequence>
<feature type="non-terminal residue" evidence="1">
    <location>
        <position position="105"/>
    </location>
</feature>
<dbReference type="SUPFAM" id="SSF48726">
    <property type="entry name" value="Immunoglobulin"/>
    <property type="match status" value="1"/>
</dbReference>
<accession>A0A7L1ECJ0</accession>
<dbReference type="Proteomes" id="UP000565754">
    <property type="component" value="Unassembled WGS sequence"/>
</dbReference>
<name>A0A7L1ECJ0_OENON</name>
<reference evidence="1 2" key="1">
    <citation type="submission" date="2019-09" db="EMBL/GenBank/DDBJ databases">
        <title>Bird 10,000 Genomes (B10K) Project - Family phase.</title>
        <authorList>
            <person name="Zhang G."/>
        </authorList>
    </citation>
    <scope>NUCLEOTIDE SEQUENCE [LARGE SCALE GENOMIC DNA]</scope>
    <source>
        <strain evidence="1">B10K-DU-001-74</strain>
        <tissue evidence="1">Muscle</tissue>
    </source>
</reference>
<dbReference type="InterPro" id="IPR036179">
    <property type="entry name" value="Ig-like_dom_sf"/>
</dbReference>
<dbReference type="InterPro" id="IPR013783">
    <property type="entry name" value="Ig-like_fold"/>
</dbReference>
<dbReference type="AlphaFoldDB" id="A0A7L1ECJ0"/>
<dbReference type="Pfam" id="PF13895">
    <property type="entry name" value="Ig_2"/>
    <property type="match status" value="1"/>
</dbReference>
<organism evidence="1 2">
    <name type="scientific">Oenanthe oenanthe</name>
    <name type="common">Northern wheatear</name>
    <dbReference type="NCBI Taxonomy" id="279966"/>
    <lineage>
        <taxon>Eukaryota</taxon>
        <taxon>Metazoa</taxon>
        <taxon>Chordata</taxon>
        <taxon>Craniata</taxon>
        <taxon>Vertebrata</taxon>
        <taxon>Euteleostomi</taxon>
        <taxon>Archelosauria</taxon>
        <taxon>Archosauria</taxon>
        <taxon>Dinosauria</taxon>
        <taxon>Saurischia</taxon>
        <taxon>Theropoda</taxon>
        <taxon>Coelurosauria</taxon>
        <taxon>Aves</taxon>
        <taxon>Neognathae</taxon>
        <taxon>Neoaves</taxon>
        <taxon>Telluraves</taxon>
        <taxon>Australaves</taxon>
        <taxon>Passeriformes</taxon>
        <taxon>Muscicapidae</taxon>
        <taxon>Oenanthe</taxon>
    </lineage>
</organism>
<gene>
    <name evidence="1" type="primary">Sema7a</name>
    <name evidence="1" type="ORF">OENOEN_R14998</name>
</gene>
<keyword evidence="2" id="KW-1185">Reference proteome</keyword>
<dbReference type="Gene3D" id="2.60.40.10">
    <property type="entry name" value="Immunoglobulins"/>
    <property type="match status" value="1"/>
</dbReference>
<proteinExistence type="predicted"/>